<protein>
    <submittedName>
        <fullName evidence="1">GDP-L-fucose synthase</fullName>
        <ecNumber evidence="1">1.1.1.271</ecNumber>
    </submittedName>
</protein>
<organism evidence="1 2">
    <name type="scientific">Ensifer adhaerens</name>
    <name type="common">Sinorhizobium morelense</name>
    <dbReference type="NCBI Taxonomy" id="106592"/>
    <lineage>
        <taxon>Bacteria</taxon>
        <taxon>Pseudomonadati</taxon>
        <taxon>Pseudomonadota</taxon>
        <taxon>Alphaproteobacteria</taxon>
        <taxon>Hyphomicrobiales</taxon>
        <taxon>Rhizobiaceae</taxon>
        <taxon>Sinorhizobium/Ensifer group</taxon>
        <taxon>Ensifer</taxon>
    </lineage>
</organism>
<dbReference type="EMBL" id="JAGGJR010000006">
    <property type="protein sequence ID" value="MBP1874244.1"/>
    <property type="molecule type" value="Genomic_DNA"/>
</dbReference>
<dbReference type="EC" id="1.1.1.271" evidence="1"/>
<dbReference type="Proteomes" id="UP000823773">
    <property type="component" value="Unassembled WGS sequence"/>
</dbReference>
<keyword evidence="2" id="KW-1185">Reference proteome</keyword>
<proteinExistence type="predicted"/>
<evidence type="ECO:0000313" key="1">
    <source>
        <dbReference type="EMBL" id="MBP1874244.1"/>
    </source>
</evidence>
<accession>A0ACC5T0T0</accession>
<sequence length="296" mass="32546">MVGRNLVSLCRNVGIDIVAPGRSELDLLDFNQTQNVLKQLSPDLVIHAAGVVGGIQANIKNPVRFLSDNWAMGNNIVLAARSAGVARLLNLGSSCMYPRNSEDPLREDQVLSGTLEPTNEGYALAKCAVARLCEYVTRETPQYDYKTIIPCNLYGPFDKFDPGVSHLIPAIIHKLHVAKLRGETSVEIWGDGSARREFMFAGDLADAIVFAIANFASMPSLLNIGLGDDFTVNEYYQVAADVIGYDGTFAHDISKPVGMKRKLLDVTKQTMLGWAPRTTLRDGIRETYEYYLSLEA</sequence>
<evidence type="ECO:0000313" key="2">
    <source>
        <dbReference type="Proteomes" id="UP000823773"/>
    </source>
</evidence>
<keyword evidence="1" id="KW-0560">Oxidoreductase</keyword>
<reference evidence="1" key="1">
    <citation type="submission" date="2021-03" db="EMBL/GenBank/DDBJ databases">
        <title>Genomic Encyclopedia of Type Strains, Phase IV (KMG-IV): sequencing the most valuable type-strain genomes for metagenomic binning, comparative biology and taxonomic classification.</title>
        <authorList>
            <person name="Goeker M."/>
        </authorList>
    </citation>
    <scope>NUCLEOTIDE SEQUENCE</scope>
    <source>
        <strain evidence="1">DSM 18131</strain>
    </source>
</reference>
<gene>
    <name evidence="1" type="ORF">J2Z19_003968</name>
</gene>
<name>A0ACC5T0T0_ENSAD</name>
<comment type="caution">
    <text evidence="1">The sequence shown here is derived from an EMBL/GenBank/DDBJ whole genome shotgun (WGS) entry which is preliminary data.</text>
</comment>